<dbReference type="PANTHER" id="PTHR30085:SF6">
    <property type="entry name" value="ABC TRANSPORTER GLUTAMINE-BINDING PROTEIN GLNH"/>
    <property type="match status" value="1"/>
</dbReference>
<feature type="signal peptide" evidence="4">
    <location>
        <begin position="1"/>
        <end position="24"/>
    </location>
</feature>
<keyword evidence="2" id="KW-0813">Transport</keyword>
<dbReference type="AlphaFoldDB" id="A0A2A9DMI3"/>
<dbReference type="InterPro" id="IPR001638">
    <property type="entry name" value="Solute-binding_3/MltF_N"/>
</dbReference>
<proteinExistence type="inferred from homology"/>
<dbReference type="GO" id="GO:0015276">
    <property type="term" value="F:ligand-gated monoatomic ion channel activity"/>
    <property type="evidence" value="ECO:0007669"/>
    <property type="project" value="InterPro"/>
</dbReference>
<reference evidence="7 8" key="1">
    <citation type="submission" date="2017-10" db="EMBL/GenBank/DDBJ databases">
        <title>Sequencing the genomes of 1000 actinobacteria strains.</title>
        <authorList>
            <person name="Klenk H.-P."/>
        </authorList>
    </citation>
    <scope>NUCLEOTIDE SEQUENCE [LARGE SCALE GENOMIC DNA]</scope>
    <source>
        <strain evidence="7 8">DSM 20688</strain>
    </source>
</reference>
<keyword evidence="8" id="KW-1185">Reference proteome</keyword>
<evidence type="ECO:0000256" key="3">
    <source>
        <dbReference type="ARBA" id="ARBA00022729"/>
    </source>
</evidence>
<dbReference type="CDD" id="cd13690">
    <property type="entry name" value="PBP2_GluB"/>
    <property type="match status" value="1"/>
</dbReference>
<gene>
    <name evidence="7" type="ORF">ATK06_1039</name>
</gene>
<feature type="domain" description="Ionotropic glutamate receptor C-terminal" evidence="6">
    <location>
        <begin position="87"/>
        <end position="308"/>
    </location>
</feature>
<dbReference type="SMART" id="SM00079">
    <property type="entry name" value="PBPe"/>
    <property type="match status" value="1"/>
</dbReference>
<protein>
    <submittedName>
        <fullName evidence="7">Amino acid ABC transporter substrate-binding protein (PAAT family)</fullName>
    </submittedName>
</protein>
<evidence type="ECO:0000259" key="5">
    <source>
        <dbReference type="SMART" id="SM00062"/>
    </source>
</evidence>
<dbReference type="RefSeq" id="WP_098388946.1">
    <property type="nucleotide sequence ID" value="NZ_LS483404.1"/>
</dbReference>
<dbReference type="PANTHER" id="PTHR30085">
    <property type="entry name" value="AMINO ACID ABC TRANSPORTER PERMEASE"/>
    <property type="match status" value="1"/>
</dbReference>
<dbReference type="InterPro" id="IPR001320">
    <property type="entry name" value="Iontro_rcpt_C"/>
</dbReference>
<feature type="domain" description="Solute-binding protein family 3/N-terminal" evidence="5">
    <location>
        <begin position="87"/>
        <end position="308"/>
    </location>
</feature>
<dbReference type="GO" id="GO:0016020">
    <property type="term" value="C:membrane"/>
    <property type="evidence" value="ECO:0007669"/>
    <property type="project" value="InterPro"/>
</dbReference>
<dbReference type="GO" id="GO:0005576">
    <property type="term" value="C:extracellular region"/>
    <property type="evidence" value="ECO:0007669"/>
    <property type="project" value="TreeGrafter"/>
</dbReference>
<dbReference type="Proteomes" id="UP000221653">
    <property type="component" value="Unassembled WGS sequence"/>
</dbReference>
<dbReference type="GO" id="GO:0030288">
    <property type="term" value="C:outer membrane-bounded periplasmic space"/>
    <property type="evidence" value="ECO:0007669"/>
    <property type="project" value="TreeGrafter"/>
</dbReference>
<dbReference type="Gene3D" id="3.40.190.10">
    <property type="entry name" value="Periplasmic binding protein-like II"/>
    <property type="match status" value="2"/>
</dbReference>
<dbReference type="InterPro" id="IPR051455">
    <property type="entry name" value="Bact_solute-bind_prot3"/>
</dbReference>
<dbReference type="PROSITE" id="PS51257">
    <property type="entry name" value="PROKAR_LIPOPROTEIN"/>
    <property type="match status" value="1"/>
</dbReference>
<feature type="chain" id="PRO_5012179631" evidence="4">
    <location>
        <begin position="25"/>
        <end position="325"/>
    </location>
</feature>
<evidence type="ECO:0000313" key="7">
    <source>
        <dbReference type="EMBL" id="PFG27957.1"/>
    </source>
</evidence>
<dbReference type="STRING" id="1724.GCA_001044175_02308"/>
<evidence type="ECO:0000256" key="2">
    <source>
        <dbReference type="ARBA" id="ARBA00022448"/>
    </source>
</evidence>
<comment type="similarity">
    <text evidence="1">Belongs to the bacterial solute-binding protein 3 family.</text>
</comment>
<evidence type="ECO:0000313" key="8">
    <source>
        <dbReference type="Proteomes" id="UP000221653"/>
    </source>
</evidence>
<dbReference type="EMBL" id="PDJF01000001">
    <property type="protein sequence ID" value="PFG27957.1"/>
    <property type="molecule type" value="Genomic_DNA"/>
</dbReference>
<dbReference type="OrthoDB" id="9807888at2"/>
<evidence type="ECO:0000259" key="6">
    <source>
        <dbReference type="SMART" id="SM00079"/>
    </source>
</evidence>
<organism evidence="7 8">
    <name type="scientific">Corynebacterium renale</name>
    <dbReference type="NCBI Taxonomy" id="1724"/>
    <lineage>
        <taxon>Bacteria</taxon>
        <taxon>Bacillati</taxon>
        <taxon>Actinomycetota</taxon>
        <taxon>Actinomycetes</taxon>
        <taxon>Mycobacteriales</taxon>
        <taxon>Corynebacteriaceae</taxon>
        <taxon>Corynebacterium</taxon>
    </lineage>
</organism>
<dbReference type="Pfam" id="PF00497">
    <property type="entry name" value="SBP_bac_3"/>
    <property type="match status" value="1"/>
</dbReference>
<name>A0A2A9DMI3_9CORY</name>
<dbReference type="SUPFAM" id="SSF53850">
    <property type="entry name" value="Periplasmic binding protein-like II"/>
    <property type="match status" value="1"/>
</dbReference>
<dbReference type="GO" id="GO:0006865">
    <property type="term" value="P:amino acid transport"/>
    <property type="evidence" value="ECO:0007669"/>
    <property type="project" value="TreeGrafter"/>
</dbReference>
<evidence type="ECO:0000256" key="4">
    <source>
        <dbReference type="SAM" id="SignalP"/>
    </source>
</evidence>
<evidence type="ECO:0000256" key="1">
    <source>
        <dbReference type="ARBA" id="ARBA00010333"/>
    </source>
</evidence>
<keyword evidence="3 4" id="KW-0732">Signal</keyword>
<dbReference type="SMART" id="SM00062">
    <property type="entry name" value="PBPb"/>
    <property type="match status" value="1"/>
</dbReference>
<accession>A0A2A9DMI3</accession>
<comment type="caution">
    <text evidence="7">The sequence shown here is derived from an EMBL/GenBank/DDBJ whole genome shotgun (WGS) entry which is preliminary data.</text>
</comment>
<sequence length="325" mass="35246">MIRRLACLTLVAALAGCNAVPQEADNPQIGVGADTRVGVAPLPADASVELPGTHPPQEIVTSGLEGSLAPDNATPEERIPEIVERGKIIVGVDQALNLISFRDPMTGELTGFDIDLAHEVARDIFGNPDAVEFRFVESADRVDAITSGKVDMVIRSMTITKDRAEKIAFSTPYLDVSTRMLVRTGSPVRTPEDIGTDAVCVTDRSTGLQKVRQLAPEATIIKTRSWSDCLVTLQQGQTTVVMTDDTMLSGIAAQDAFTNIVGPRLAQESYGIGIAQANEGLVRQVNSTLERIFNDGTWDAMYTTWFSRWLPPASPPPLHYREEEQ</sequence>